<dbReference type="RefSeq" id="WP_127351053.1">
    <property type="nucleotide sequence ID" value="NZ_CP034791.1"/>
</dbReference>
<keyword evidence="5 9" id="KW-0784">Thiamine biosynthesis</keyword>
<dbReference type="EMBL" id="CP034791">
    <property type="protein sequence ID" value="AZT89424.1"/>
    <property type="molecule type" value="Genomic_DNA"/>
</dbReference>
<evidence type="ECO:0000256" key="10">
    <source>
        <dbReference type="RuleBase" id="RU003826"/>
    </source>
</evidence>
<dbReference type="GO" id="GO:0004789">
    <property type="term" value="F:thiamine-phosphate diphosphorylase activity"/>
    <property type="evidence" value="ECO:0007669"/>
    <property type="project" value="UniProtKB-UniRule"/>
</dbReference>
<dbReference type="CDD" id="cd00564">
    <property type="entry name" value="TMP_TenI"/>
    <property type="match status" value="1"/>
</dbReference>
<feature type="domain" description="Thiamine phosphate synthase/TenI" evidence="12">
    <location>
        <begin position="18"/>
        <end position="198"/>
    </location>
</feature>
<dbReference type="Pfam" id="PF02581">
    <property type="entry name" value="TMP-TENI"/>
    <property type="match status" value="1"/>
</dbReference>
<dbReference type="PANTHER" id="PTHR20857:SF15">
    <property type="entry name" value="THIAMINE-PHOSPHATE SYNTHASE"/>
    <property type="match status" value="1"/>
</dbReference>
<dbReference type="GO" id="GO:0009229">
    <property type="term" value="P:thiamine diphosphate biosynthetic process"/>
    <property type="evidence" value="ECO:0007669"/>
    <property type="project" value="UniProtKB-UniRule"/>
</dbReference>
<comment type="catalytic activity">
    <reaction evidence="8 9 10">
        <text>2-[(2R,5Z)-2-carboxy-4-methylthiazol-5(2H)-ylidene]ethyl phosphate + 4-amino-2-methyl-5-(diphosphooxymethyl)pyrimidine + 2 H(+) = thiamine phosphate + CO2 + diphosphate</text>
        <dbReference type="Rhea" id="RHEA:47844"/>
        <dbReference type="ChEBI" id="CHEBI:15378"/>
        <dbReference type="ChEBI" id="CHEBI:16526"/>
        <dbReference type="ChEBI" id="CHEBI:33019"/>
        <dbReference type="ChEBI" id="CHEBI:37575"/>
        <dbReference type="ChEBI" id="CHEBI:57841"/>
        <dbReference type="ChEBI" id="CHEBI:62899"/>
        <dbReference type="EC" id="2.5.1.3"/>
    </reaction>
</comment>
<dbReference type="GO" id="GO:0000287">
    <property type="term" value="F:magnesium ion binding"/>
    <property type="evidence" value="ECO:0007669"/>
    <property type="project" value="UniProtKB-UniRule"/>
</dbReference>
<proteinExistence type="inferred from homology"/>
<accession>A0A3T0D2V7</accession>
<evidence type="ECO:0000256" key="3">
    <source>
        <dbReference type="ARBA" id="ARBA00022723"/>
    </source>
</evidence>
<feature type="binding site" evidence="9">
    <location>
        <begin position="47"/>
        <end position="51"/>
    </location>
    <ligand>
        <name>4-amino-2-methyl-5-(diphosphooxymethyl)pyrimidine</name>
        <dbReference type="ChEBI" id="CHEBI:57841"/>
    </ligand>
</feature>
<keyword evidence="4 9" id="KW-0460">Magnesium</keyword>
<dbReference type="KEGG" id="ccha:ELD05_01280"/>
<dbReference type="SUPFAM" id="SSF51391">
    <property type="entry name" value="Thiamin phosphate synthase"/>
    <property type="match status" value="1"/>
</dbReference>
<dbReference type="Gene3D" id="3.20.20.70">
    <property type="entry name" value="Aldolase class I"/>
    <property type="match status" value="1"/>
</dbReference>
<dbReference type="EC" id="2.5.1.3" evidence="9"/>
<comment type="cofactor">
    <cofactor evidence="9">
        <name>Mg(2+)</name>
        <dbReference type="ChEBI" id="CHEBI:18420"/>
    </cofactor>
    <text evidence="9">Binds 1 Mg(2+) ion per subunit.</text>
</comment>
<gene>
    <name evidence="9 13" type="primary">thiE</name>
    <name evidence="13" type="ORF">ELD05_01280</name>
</gene>
<keyword evidence="2 9" id="KW-0808">Transferase</keyword>
<evidence type="ECO:0000256" key="8">
    <source>
        <dbReference type="ARBA" id="ARBA00047883"/>
    </source>
</evidence>
<feature type="binding site" evidence="9">
    <location>
        <begin position="144"/>
        <end position="146"/>
    </location>
    <ligand>
        <name>2-[(2R,5Z)-2-carboxy-4-methylthiazol-5(2H)-ylidene]ethyl phosphate</name>
        <dbReference type="ChEBI" id="CHEBI:62899"/>
    </ligand>
</feature>
<evidence type="ECO:0000313" key="13">
    <source>
        <dbReference type="EMBL" id="AZT89424.1"/>
    </source>
</evidence>
<comment type="catalytic activity">
    <reaction evidence="6 9 10">
        <text>4-methyl-5-(2-phosphooxyethyl)-thiazole + 4-amino-2-methyl-5-(diphosphooxymethyl)pyrimidine + H(+) = thiamine phosphate + diphosphate</text>
        <dbReference type="Rhea" id="RHEA:22328"/>
        <dbReference type="ChEBI" id="CHEBI:15378"/>
        <dbReference type="ChEBI" id="CHEBI:33019"/>
        <dbReference type="ChEBI" id="CHEBI:37575"/>
        <dbReference type="ChEBI" id="CHEBI:57841"/>
        <dbReference type="ChEBI" id="CHEBI:58296"/>
        <dbReference type="EC" id="2.5.1.3"/>
    </reaction>
</comment>
<feature type="binding site" evidence="9">
    <location>
        <position position="175"/>
    </location>
    <ligand>
        <name>2-[(2R,5Z)-2-carboxy-4-methylthiazol-5(2H)-ylidene]ethyl phosphate</name>
        <dbReference type="ChEBI" id="CHEBI:62899"/>
    </ligand>
</feature>
<feature type="binding site" evidence="9">
    <location>
        <position position="118"/>
    </location>
    <ligand>
        <name>4-amino-2-methyl-5-(diphosphooxymethyl)pyrimidine</name>
        <dbReference type="ChEBI" id="CHEBI:57841"/>
    </ligand>
</feature>
<feature type="binding site" evidence="9">
    <location>
        <position position="99"/>
    </location>
    <ligand>
        <name>Mg(2+)</name>
        <dbReference type="ChEBI" id="CHEBI:18420"/>
    </ligand>
</feature>
<comment type="similarity">
    <text evidence="9 10">Belongs to the thiamine-phosphate synthase family.</text>
</comment>
<dbReference type="InterPro" id="IPR036206">
    <property type="entry name" value="ThiamineP_synth_sf"/>
</dbReference>
<dbReference type="InterPro" id="IPR034291">
    <property type="entry name" value="TMP_synthase"/>
</dbReference>
<evidence type="ECO:0000256" key="2">
    <source>
        <dbReference type="ARBA" id="ARBA00022679"/>
    </source>
</evidence>
<name>A0A3T0D2V7_9FIRM</name>
<evidence type="ECO:0000256" key="6">
    <source>
        <dbReference type="ARBA" id="ARBA00047334"/>
    </source>
</evidence>
<comment type="pathway">
    <text evidence="1 9 11">Cofactor biosynthesis; thiamine diphosphate biosynthesis; thiamine phosphate from 4-amino-2-methyl-5-diphosphomethylpyrimidine and 4-methyl-5-(2-phosphoethyl)-thiazole: step 1/1.</text>
</comment>
<evidence type="ECO:0000256" key="5">
    <source>
        <dbReference type="ARBA" id="ARBA00022977"/>
    </source>
</evidence>
<dbReference type="GO" id="GO:0009228">
    <property type="term" value="P:thiamine biosynthetic process"/>
    <property type="evidence" value="ECO:0007669"/>
    <property type="project" value="UniProtKB-KW"/>
</dbReference>
<dbReference type="GO" id="GO:0005737">
    <property type="term" value="C:cytoplasm"/>
    <property type="evidence" value="ECO:0007669"/>
    <property type="project" value="TreeGrafter"/>
</dbReference>
<sequence length="221" mass="24933">MNLSKEEKLQLFRSYNIYGLTAEKFSNGRSNIEVVKAMLESGIKIIQYREKYKSLKEKYEECLQIRKLTKQYGALLIVNDHVDLCQMVGADGVHLGQEDYPAKEVRKILGKDFIIGVTTHTKDQVEKAVEDGADYIGLGPVFQSFTKDKPHPPIGLEMVSWAAKNCKIPFVAIGGIKEHNLKDVLEAGAKCVSLVTEIVGSDDISQKIKRLWDIIKEFERS</sequence>
<evidence type="ECO:0000256" key="11">
    <source>
        <dbReference type="RuleBase" id="RU004253"/>
    </source>
</evidence>
<dbReference type="InterPro" id="IPR022998">
    <property type="entry name" value="ThiamineP_synth_TenI"/>
</dbReference>
<dbReference type="AlphaFoldDB" id="A0A3T0D2V7"/>
<dbReference type="PANTHER" id="PTHR20857">
    <property type="entry name" value="THIAMINE-PHOSPHATE PYROPHOSPHORYLASE"/>
    <property type="match status" value="1"/>
</dbReference>
<dbReference type="NCBIfam" id="TIGR00693">
    <property type="entry name" value="thiE"/>
    <property type="match status" value="1"/>
</dbReference>
<feature type="binding site" evidence="9">
    <location>
        <position position="80"/>
    </location>
    <ligand>
        <name>Mg(2+)</name>
        <dbReference type="ChEBI" id="CHEBI:18420"/>
    </ligand>
</feature>
<evidence type="ECO:0000256" key="9">
    <source>
        <dbReference type="HAMAP-Rule" id="MF_00097"/>
    </source>
</evidence>
<feature type="binding site" evidence="9">
    <location>
        <position position="79"/>
    </location>
    <ligand>
        <name>4-amino-2-methyl-5-(diphosphooxymethyl)pyrimidine</name>
        <dbReference type="ChEBI" id="CHEBI:57841"/>
    </ligand>
</feature>
<dbReference type="HAMAP" id="MF_00097">
    <property type="entry name" value="TMP_synthase"/>
    <property type="match status" value="1"/>
</dbReference>
<dbReference type="UniPathway" id="UPA00060">
    <property type="reaction ID" value="UER00141"/>
</dbReference>
<evidence type="ECO:0000313" key="14">
    <source>
        <dbReference type="Proteomes" id="UP000282930"/>
    </source>
</evidence>
<evidence type="ECO:0000259" key="12">
    <source>
        <dbReference type="Pfam" id="PF02581"/>
    </source>
</evidence>
<dbReference type="FunFam" id="3.20.20.70:FF:000096">
    <property type="entry name" value="Thiamine-phosphate synthase"/>
    <property type="match status" value="1"/>
</dbReference>
<feature type="binding site" evidence="9">
    <location>
        <begin position="195"/>
        <end position="196"/>
    </location>
    <ligand>
        <name>2-[(2R,5Z)-2-carboxy-4-methylthiazol-5(2H)-ylidene]ethyl phosphate</name>
        <dbReference type="ChEBI" id="CHEBI:62899"/>
    </ligand>
</feature>
<organism evidence="13 14">
    <name type="scientific">Caldicellulosiruptor changbaiensis</name>
    <dbReference type="NCBI Taxonomy" id="1222016"/>
    <lineage>
        <taxon>Bacteria</taxon>
        <taxon>Bacillati</taxon>
        <taxon>Bacillota</taxon>
        <taxon>Bacillota incertae sedis</taxon>
        <taxon>Caldicellulosiruptorales</taxon>
        <taxon>Caldicellulosiruptoraceae</taxon>
        <taxon>Caldicellulosiruptor</taxon>
    </lineage>
</organism>
<evidence type="ECO:0000256" key="1">
    <source>
        <dbReference type="ARBA" id="ARBA00005165"/>
    </source>
</evidence>
<comment type="function">
    <text evidence="9">Condenses 4-methyl-5-(beta-hydroxyethyl)thiazole monophosphate (THZ-P) and 2-methyl-4-amino-5-hydroxymethyl pyrimidine pyrophosphate (HMP-PP) to form thiamine monophosphate (TMP).</text>
</comment>
<protein>
    <recommendedName>
        <fullName evidence="9">Thiamine-phosphate synthase</fullName>
        <shortName evidence="9">TP synthase</shortName>
        <shortName evidence="9">TPS</shortName>
        <ecNumber evidence="9">2.5.1.3</ecNumber>
    </recommendedName>
    <alternativeName>
        <fullName evidence="9">Thiamine-phosphate pyrophosphorylase</fullName>
        <shortName evidence="9">TMP pyrophosphorylase</shortName>
        <shortName evidence="9">TMP-PPase</shortName>
    </alternativeName>
</protein>
<keyword evidence="3 9" id="KW-0479">Metal-binding</keyword>
<dbReference type="Proteomes" id="UP000282930">
    <property type="component" value="Chromosome"/>
</dbReference>
<keyword evidence="14" id="KW-1185">Reference proteome</keyword>
<reference evidence="13 14" key="1">
    <citation type="submission" date="2018-12" db="EMBL/GenBank/DDBJ databases">
        <title>Genome sequence from the cellulolytic species, Caldicellulosiruptor changbaiensis.</title>
        <authorList>
            <person name="Blumer-Schuette S.E."/>
            <person name="Mendoza C."/>
        </authorList>
    </citation>
    <scope>NUCLEOTIDE SEQUENCE [LARGE SCALE GENOMIC DNA]</scope>
    <source>
        <strain evidence="13 14">CBS-Z</strain>
    </source>
</reference>
<evidence type="ECO:0000256" key="7">
    <source>
        <dbReference type="ARBA" id="ARBA00047851"/>
    </source>
</evidence>
<comment type="catalytic activity">
    <reaction evidence="7 9 10">
        <text>2-(2-carboxy-4-methylthiazol-5-yl)ethyl phosphate + 4-amino-2-methyl-5-(diphosphooxymethyl)pyrimidine + 2 H(+) = thiamine phosphate + CO2 + diphosphate</text>
        <dbReference type="Rhea" id="RHEA:47848"/>
        <dbReference type="ChEBI" id="CHEBI:15378"/>
        <dbReference type="ChEBI" id="CHEBI:16526"/>
        <dbReference type="ChEBI" id="CHEBI:33019"/>
        <dbReference type="ChEBI" id="CHEBI:37575"/>
        <dbReference type="ChEBI" id="CHEBI:57841"/>
        <dbReference type="ChEBI" id="CHEBI:62890"/>
        <dbReference type="EC" id="2.5.1.3"/>
    </reaction>
</comment>
<evidence type="ECO:0000256" key="4">
    <source>
        <dbReference type="ARBA" id="ARBA00022842"/>
    </source>
</evidence>
<dbReference type="InterPro" id="IPR013785">
    <property type="entry name" value="Aldolase_TIM"/>
</dbReference>
<feature type="binding site" evidence="9">
    <location>
        <position position="147"/>
    </location>
    <ligand>
        <name>4-amino-2-methyl-5-(diphosphooxymethyl)pyrimidine</name>
        <dbReference type="ChEBI" id="CHEBI:57841"/>
    </ligand>
</feature>